<dbReference type="HOGENOM" id="CLU_2323536_0_0_1"/>
<sequence length="99" mass="11107">MNAFVILVASQPTVVTATLYQSCSAPVLQHDDTTPIWAPLVESVWGWVLYYLAPYLVEKDVILARYHPAHHQNSPATFGSYILSTSNASPIRFKFLELQ</sequence>
<feature type="signal peptide" evidence="1">
    <location>
        <begin position="1"/>
        <end position="17"/>
    </location>
</feature>
<evidence type="ECO:0000313" key="2">
    <source>
        <dbReference type="EMBL" id="ERM95728.1"/>
    </source>
</evidence>
<name>W1NJQ0_AMBTC</name>
<dbReference type="Gramene" id="ERM95728">
    <property type="protein sequence ID" value="ERM95728"/>
    <property type="gene ID" value="AMTR_s00023p00239060"/>
</dbReference>
<reference evidence="3" key="1">
    <citation type="journal article" date="2013" name="Science">
        <title>The Amborella genome and the evolution of flowering plants.</title>
        <authorList>
            <consortium name="Amborella Genome Project"/>
        </authorList>
    </citation>
    <scope>NUCLEOTIDE SEQUENCE [LARGE SCALE GENOMIC DNA]</scope>
</reference>
<evidence type="ECO:0000256" key="1">
    <source>
        <dbReference type="SAM" id="SignalP"/>
    </source>
</evidence>
<dbReference type="AlphaFoldDB" id="W1NJQ0"/>
<organism evidence="2 3">
    <name type="scientific">Amborella trichopoda</name>
    <dbReference type="NCBI Taxonomy" id="13333"/>
    <lineage>
        <taxon>Eukaryota</taxon>
        <taxon>Viridiplantae</taxon>
        <taxon>Streptophyta</taxon>
        <taxon>Embryophyta</taxon>
        <taxon>Tracheophyta</taxon>
        <taxon>Spermatophyta</taxon>
        <taxon>Magnoliopsida</taxon>
        <taxon>Amborellales</taxon>
        <taxon>Amborellaceae</taxon>
        <taxon>Amborella</taxon>
    </lineage>
</organism>
<evidence type="ECO:0008006" key="4">
    <source>
        <dbReference type="Google" id="ProtNLM"/>
    </source>
</evidence>
<accession>W1NJQ0</accession>
<keyword evidence="3" id="KW-1185">Reference proteome</keyword>
<gene>
    <name evidence="2" type="ORF">AMTR_s00023p00239060</name>
</gene>
<protein>
    <recommendedName>
        <fullName evidence="4">Fatty acid hydroxylase domain-containing protein</fullName>
    </recommendedName>
</protein>
<proteinExistence type="predicted"/>
<evidence type="ECO:0000313" key="3">
    <source>
        <dbReference type="Proteomes" id="UP000017836"/>
    </source>
</evidence>
<feature type="chain" id="PRO_5004807723" description="Fatty acid hydroxylase domain-containing protein" evidence="1">
    <location>
        <begin position="18"/>
        <end position="99"/>
    </location>
</feature>
<dbReference type="Proteomes" id="UP000017836">
    <property type="component" value="Unassembled WGS sequence"/>
</dbReference>
<dbReference type="EMBL" id="KI397474">
    <property type="protein sequence ID" value="ERM95728.1"/>
    <property type="molecule type" value="Genomic_DNA"/>
</dbReference>
<keyword evidence="1" id="KW-0732">Signal</keyword>